<dbReference type="RefSeq" id="WP_253162399.1">
    <property type="nucleotide sequence ID" value="NZ_JAMYBS010000003.1"/>
</dbReference>
<evidence type="ECO:0000256" key="5">
    <source>
        <dbReference type="ARBA" id="ARBA00023098"/>
    </source>
</evidence>
<evidence type="ECO:0000313" key="9">
    <source>
        <dbReference type="EMBL" id="MCO7544066.1"/>
    </source>
</evidence>
<keyword evidence="4" id="KW-1133">Transmembrane helix</keyword>
<keyword evidence="6" id="KW-0472">Membrane</keyword>
<evidence type="ECO:0000256" key="3">
    <source>
        <dbReference type="ARBA" id="ARBA00022692"/>
    </source>
</evidence>
<keyword evidence="7 9" id="KW-0012">Acyltransferase</keyword>
<organism evidence="9 10">
    <name type="scientific">Stutzerimonas nitrititolerans</name>
    <dbReference type="NCBI Taxonomy" id="2482751"/>
    <lineage>
        <taxon>Bacteria</taxon>
        <taxon>Pseudomonadati</taxon>
        <taxon>Pseudomonadota</taxon>
        <taxon>Gammaproteobacteria</taxon>
        <taxon>Pseudomonadales</taxon>
        <taxon>Pseudomonadaceae</taxon>
        <taxon>Stutzerimonas</taxon>
    </lineage>
</organism>
<dbReference type="GO" id="GO:0016746">
    <property type="term" value="F:acyltransferase activity"/>
    <property type="evidence" value="ECO:0007669"/>
    <property type="project" value="UniProtKB-KW"/>
</dbReference>
<evidence type="ECO:0000256" key="6">
    <source>
        <dbReference type="ARBA" id="ARBA00023136"/>
    </source>
</evidence>
<dbReference type="GO" id="GO:0016020">
    <property type="term" value="C:membrane"/>
    <property type="evidence" value="ECO:0007669"/>
    <property type="project" value="UniProtKB-SubCell"/>
</dbReference>
<accession>A0AA41WLN6</accession>
<evidence type="ECO:0000256" key="4">
    <source>
        <dbReference type="ARBA" id="ARBA00022989"/>
    </source>
</evidence>
<keyword evidence="5" id="KW-0443">Lipid metabolism</keyword>
<name>A0AA41WLN6_9GAMM</name>
<dbReference type="PANTHER" id="PTHR23063:SF52">
    <property type="entry name" value="LYSOPHOSPHATIDYLCHOLINE ACYLTRANSFERASE"/>
    <property type="match status" value="1"/>
</dbReference>
<dbReference type="InterPro" id="IPR002123">
    <property type="entry name" value="Plipid/glycerol_acylTrfase"/>
</dbReference>
<dbReference type="GO" id="GO:0006629">
    <property type="term" value="P:lipid metabolic process"/>
    <property type="evidence" value="ECO:0007669"/>
    <property type="project" value="UniProtKB-KW"/>
</dbReference>
<protein>
    <submittedName>
        <fullName evidence="9">1-acyl-sn-glycerol-3-phosphate acyltransferase</fullName>
    </submittedName>
</protein>
<keyword evidence="3" id="KW-0812">Transmembrane</keyword>
<evidence type="ECO:0000256" key="2">
    <source>
        <dbReference type="ARBA" id="ARBA00022679"/>
    </source>
</evidence>
<dbReference type="EMBL" id="JAMYBS010000003">
    <property type="protein sequence ID" value="MCO7544066.1"/>
    <property type="molecule type" value="Genomic_DNA"/>
</dbReference>
<feature type="domain" description="Phospholipid/glycerol acyltransferase" evidence="8">
    <location>
        <begin position="72"/>
        <end position="183"/>
    </location>
</feature>
<comment type="subcellular location">
    <subcellularLocation>
        <location evidence="1">Membrane</location>
    </subcellularLocation>
</comment>
<reference evidence="9" key="1">
    <citation type="submission" date="2022-06" db="EMBL/GenBank/DDBJ databases">
        <title>Detection of beta-lactamases in bacteria of animal origin.</title>
        <authorList>
            <person name="Mlynarcik P."/>
            <person name="Zdarska V."/>
            <person name="Chudobova H."/>
            <person name="Prochazkova P."/>
            <person name="Hricova K."/>
            <person name="Mezerova K."/>
            <person name="Bardon J."/>
            <person name="Dolejska M."/>
            <person name="Sukkar I."/>
            <person name="Kolar M."/>
        </authorList>
    </citation>
    <scope>NUCLEOTIDE SEQUENCE</scope>
    <source>
        <strain evidence="9">S 300-3</strain>
    </source>
</reference>
<proteinExistence type="predicted"/>
<evidence type="ECO:0000256" key="1">
    <source>
        <dbReference type="ARBA" id="ARBA00004370"/>
    </source>
</evidence>
<comment type="caution">
    <text evidence="9">The sequence shown here is derived from an EMBL/GenBank/DDBJ whole genome shotgun (WGS) entry which is preliminary data.</text>
</comment>
<dbReference type="SUPFAM" id="SSF69593">
    <property type="entry name" value="Glycerol-3-phosphate (1)-acyltransferase"/>
    <property type="match status" value="1"/>
</dbReference>
<evidence type="ECO:0000256" key="7">
    <source>
        <dbReference type="ARBA" id="ARBA00023315"/>
    </source>
</evidence>
<gene>
    <name evidence="9" type="ORF">NJF43_04760</name>
</gene>
<dbReference type="Proteomes" id="UP001165292">
    <property type="component" value="Unassembled WGS sequence"/>
</dbReference>
<dbReference type="PANTHER" id="PTHR23063">
    <property type="entry name" value="PHOSPHOLIPID ACYLTRANSFERASE"/>
    <property type="match status" value="1"/>
</dbReference>
<evidence type="ECO:0000313" key="10">
    <source>
        <dbReference type="Proteomes" id="UP001165292"/>
    </source>
</evidence>
<sequence>MRRLRQGLCLVRFFVALGGGVLLAGLVSVAESLARRELQALRQRLSQRFMGWLAAALPFRLELSGQLPEQPMLWVANHVSWTDIPLLGQLAPLSFLAKAEVRQWPLAGWLAQCAGTLFIRRGAGDGLLLARRIAERLGGGCPLLVFPEGTSSDGRQVLPFHGRLLAGAIEAGVPLQPVALRYIRDGLVDPLAPFIGEDELPAHLLRLFAADHAVLRIQLLEPIASVGGQRSTLARQARAAIEVALGDEPQTDRQAA</sequence>
<evidence type="ECO:0000259" key="8">
    <source>
        <dbReference type="SMART" id="SM00563"/>
    </source>
</evidence>
<dbReference type="CDD" id="cd07989">
    <property type="entry name" value="LPLAT_AGPAT-like"/>
    <property type="match status" value="1"/>
</dbReference>
<dbReference type="Pfam" id="PF01553">
    <property type="entry name" value="Acyltransferase"/>
    <property type="match status" value="1"/>
</dbReference>
<dbReference type="SMART" id="SM00563">
    <property type="entry name" value="PlsC"/>
    <property type="match status" value="1"/>
</dbReference>
<keyword evidence="2" id="KW-0808">Transferase</keyword>
<dbReference type="AlphaFoldDB" id="A0AA41WLN6"/>